<accession>A0ABP0E2Z6</accession>
<proteinExistence type="predicted"/>
<dbReference type="InterPro" id="IPR035959">
    <property type="entry name" value="RutC-like_sf"/>
</dbReference>
<protein>
    <submittedName>
        <fullName evidence="1">Uncharacterized protein</fullName>
    </submittedName>
</protein>
<name>A0ABP0E2Z6_9PEZI</name>
<dbReference type="InterPro" id="IPR006175">
    <property type="entry name" value="YjgF/YER057c/UK114"/>
</dbReference>
<dbReference type="EMBL" id="CAWUON010000167">
    <property type="protein sequence ID" value="CAK7274944.1"/>
    <property type="molecule type" value="Genomic_DNA"/>
</dbReference>
<sequence>MAPNGDAYVVNPGAPEGNSRFANVRISPASSHRTIYVAGTACVRPSDGTWPGVAQNADGSFALDVRVQTAAVLENIDNLIKGATNGKGGVQNLIDAVVYIVDMDRDYSGMNEEWNKVFPTRAVAPARATIGVKQLPDPRMLVEVKAVAIVEF</sequence>
<dbReference type="Proteomes" id="UP001642502">
    <property type="component" value="Unassembled WGS sequence"/>
</dbReference>
<keyword evidence="2" id="KW-1185">Reference proteome</keyword>
<dbReference type="Pfam" id="PF01042">
    <property type="entry name" value="Ribonuc_L-PSP"/>
    <property type="match status" value="1"/>
</dbReference>
<organism evidence="1 2">
    <name type="scientific">Sporothrix epigloea</name>
    <dbReference type="NCBI Taxonomy" id="1892477"/>
    <lineage>
        <taxon>Eukaryota</taxon>
        <taxon>Fungi</taxon>
        <taxon>Dikarya</taxon>
        <taxon>Ascomycota</taxon>
        <taxon>Pezizomycotina</taxon>
        <taxon>Sordariomycetes</taxon>
        <taxon>Sordariomycetidae</taxon>
        <taxon>Ophiostomatales</taxon>
        <taxon>Ophiostomataceae</taxon>
        <taxon>Sporothrix</taxon>
    </lineage>
</organism>
<dbReference type="CDD" id="cd00448">
    <property type="entry name" value="YjgF_YER057c_UK114_family"/>
    <property type="match status" value="1"/>
</dbReference>
<evidence type="ECO:0000313" key="2">
    <source>
        <dbReference type="Proteomes" id="UP001642502"/>
    </source>
</evidence>
<dbReference type="PANTHER" id="PTHR11803">
    <property type="entry name" value="2-IMINOBUTANOATE/2-IMINOPROPANOATE DEAMINASE RIDA"/>
    <property type="match status" value="1"/>
</dbReference>
<reference evidence="1 2" key="1">
    <citation type="submission" date="2024-01" db="EMBL/GenBank/DDBJ databases">
        <authorList>
            <person name="Allen C."/>
            <person name="Tagirdzhanova G."/>
        </authorList>
    </citation>
    <scope>NUCLEOTIDE SEQUENCE [LARGE SCALE GENOMIC DNA]</scope>
    <source>
        <strain evidence="1 2">CBS 119000</strain>
    </source>
</reference>
<dbReference type="Gene3D" id="3.30.1330.40">
    <property type="entry name" value="RutC-like"/>
    <property type="match status" value="1"/>
</dbReference>
<dbReference type="PANTHER" id="PTHR11803:SF48">
    <property type="entry name" value="2-AMINOMUCONATE DEAMINASE"/>
    <property type="match status" value="1"/>
</dbReference>
<evidence type="ECO:0000313" key="1">
    <source>
        <dbReference type="EMBL" id="CAK7274944.1"/>
    </source>
</evidence>
<dbReference type="SUPFAM" id="SSF55298">
    <property type="entry name" value="YjgF-like"/>
    <property type="match status" value="1"/>
</dbReference>
<comment type="caution">
    <text evidence="1">The sequence shown here is derived from an EMBL/GenBank/DDBJ whole genome shotgun (WGS) entry which is preliminary data.</text>
</comment>
<gene>
    <name evidence="1" type="ORF">SEPCBS119000_006433</name>
</gene>